<protein>
    <submittedName>
        <fullName evidence="1">Extracellular solute-binding protein</fullName>
    </submittedName>
</protein>
<dbReference type="PANTHER" id="PTHR43649:SF17">
    <property type="entry name" value="ABC TRANSPORTER SOLUTE BINDING PROTEIN-SUGAR TRANSPORT"/>
    <property type="match status" value="1"/>
</dbReference>
<dbReference type="Gene3D" id="3.40.190.10">
    <property type="entry name" value="Periplasmic binding protein-like II"/>
    <property type="match status" value="2"/>
</dbReference>
<dbReference type="Proteomes" id="UP001305702">
    <property type="component" value="Chromosome"/>
</dbReference>
<accession>A0AA96LE07</accession>
<dbReference type="InterPro" id="IPR006059">
    <property type="entry name" value="SBP"/>
</dbReference>
<keyword evidence="2" id="KW-1185">Reference proteome</keyword>
<reference evidence="1 2" key="1">
    <citation type="submission" date="2022-02" db="EMBL/GenBank/DDBJ databases">
        <title>Paenibacillus sp. MBLB1776 Whole Genome Shotgun Sequencing.</title>
        <authorList>
            <person name="Hwang C.Y."/>
            <person name="Cho E.-S."/>
            <person name="Seo M.-J."/>
        </authorList>
    </citation>
    <scope>NUCLEOTIDE SEQUENCE [LARGE SCALE GENOMIC DNA]</scope>
    <source>
        <strain evidence="1 2">MBLB1776</strain>
    </source>
</reference>
<name>A0AA96LE07_9BACL</name>
<dbReference type="Pfam" id="PF01547">
    <property type="entry name" value="SBP_bac_1"/>
    <property type="match status" value="1"/>
</dbReference>
<dbReference type="PROSITE" id="PS51257">
    <property type="entry name" value="PROKAR_LIPOPROTEIN"/>
    <property type="match status" value="1"/>
</dbReference>
<evidence type="ECO:0000313" key="1">
    <source>
        <dbReference type="EMBL" id="WNQ12052.1"/>
    </source>
</evidence>
<dbReference type="AlphaFoldDB" id="A0AA96LE07"/>
<gene>
    <name evidence="1" type="ORF">MJA45_03035</name>
</gene>
<dbReference type="SUPFAM" id="SSF53850">
    <property type="entry name" value="Periplasmic binding protein-like II"/>
    <property type="match status" value="1"/>
</dbReference>
<sequence length="514" mass="57005">MSHKIVRSTLVLGLAFSTIVGCTPAKENESATGGESAGPQAGKKAEKVYVYANFGNLGNTSVTTKPEALQEVQAYIKEKTGIEVIPIIPPKGSEADKLNILLGSNEPLDIFSGTMATHQLKGAARPLNDLLDKYGANVKKLWPMDWKASWDALTTQDGKIWAIPAVPPVAGNTVLVREDWLKKLNLPMPKTIDEMENVLKELKDKDPAGNGQTIPLLTDLPGLYGSLAAGYMNVGYGNWVDKDGKVKPPQLNPGFKDFLAKMADWYKKGYLYKEAFSTDRTRQIELVKQNRVAVGALWNTTITANEYLLRQNIPEAKYTVAADLQGPLGHVTTIGGVGTGGIMINKNAQNAEAAMKYINWVQSDLENYLTVFFGIQGKHWKYVNKEKHIIEAINTDYMGELVPGLSFAYTVQFQKNDPSFGPQFDYIQNYITNLKRVKPAGTAEVDYRFDAKTLQQNIPTSGDISRMMDQEIIKFITGARPLSDYDKFVEELNKAGLDKWIETYTAEYNRVKGK</sequence>
<evidence type="ECO:0000313" key="2">
    <source>
        <dbReference type="Proteomes" id="UP001305702"/>
    </source>
</evidence>
<organism evidence="1 2">
    <name type="scientific">Paenibacillus aurantius</name>
    <dbReference type="NCBI Taxonomy" id="2918900"/>
    <lineage>
        <taxon>Bacteria</taxon>
        <taxon>Bacillati</taxon>
        <taxon>Bacillota</taxon>
        <taxon>Bacilli</taxon>
        <taxon>Bacillales</taxon>
        <taxon>Paenibacillaceae</taxon>
        <taxon>Paenibacillus</taxon>
    </lineage>
</organism>
<dbReference type="RefSeq" id="WP_315605829.1">
    <property type="nucleotide sequence ID" value="NZ_CP130318.1"/>
</dbReference>
<dbReference type="KEGG" id="paun:MJA45_03035"/>
<proteinExistence type="predicted"/>
<dbReference type="InterPro" id="IPR050490">
    <property type="entry name" value="Bact_solute-bd_prot1"/>
</dbReference>
<dbReference type="EMBL" id="CP130318">
    <property type="protein sequence ID" value="WNQ12052.1"/>
    <property type="molecule type" value="Genomic_DNA"/>
</dbReference>
<dbReference type="PANTHER" id="PTHR43649">
    <property type="entry name" value="ARABINOSE-BINDING PROTEIN-RELATED"/>
    <property type="match status" value="1"/>
</dbReference>